<gene>
    <name evidence="2" type="ORF">GCM10023213_05480</name>
</gene>
<name>A0ABP9NUU3_9BACT</name>
<evidence type="ECO:0000313" key="3">
    <source>
        <dbReference type="Proteomes" id="UP001499852"/>
    </source>
</evidence>
<dbReference type="Proteomes" id="UP001499852">
    <property type="component" value="Unassembled WGS sequence"/>
</dbReference>
<feature type="chain" id="PRO_5045945777" evidence="1">
    <location>
        <begin position="39"/>
        <end position="420"/>
    </location>
</feature>
<evidence type="ECO:0000256" key="1">
    <source>
        <dbReference type="SAM" id="SignalP"/>
    </source>
</evidence>
<evidence type="ECO:0000313" key="2">
    <source>
        <dbReference type="EMBL" id="GAA5134189.1"/>
    </source>
</evidence>
<protein>
    <submittedName>
        <fullName evidence="2">DUF1552 domain-containing protein</fullName>
    </submittedName>
</protein>
<dbReference type="PROSITE" id="PS51318">
    <property type="entry name" value="TAT"/>
    <property type="match status" value="1"/>
</dbReference>
<keyword evidence="1" id="KW-0732">Signal</keyword>
<accession>A0ABP9NUU3</accession>
<dbReference type="RefSeq" id="WP_345734845.1">
    <property type="nucleotide sequence ID" value="NZ_BAABIA010000001.1"/>
</dbReference>
<comment type="caution">
    <text evidence="2">The sequence shown here is derived from an EMBL/GenBank/DDBJ whole genome shotgun (WGS) entry which is preliminary data.</text>
</comment>
<feature type="signal peptide" evidence="1">
    <location>
        <begin position="1"/>
        <end position="38"/>
    </location>
</feature>
<sequence length="420" mass="46058">MNSASFTTKRHLSRRTVLRGLGISLGLPVLESMTPAFAAVPEARQAKRFVGISLALGLHNPHLVPETAGRDYKPSQYLQSLQDIRQDFTVISGSSHPGVSGGHTAEGSIFSACPNQRGATSRNTISLDQLMAKHLGHETRFPSLVLNTNSQSSPAYTENGAMIPAENNAMKLFAKLFVNDNAAEQERQTELIRRGRSVMDVVGAEAKTLMREVGAGDRDKLDAWFTSVRDLEQRLVANEEWIRKPKPKVNAKAPTQIPRDNEVAVERIYLDIIHLALATDSTRFVTLHVTGNAVTGLDGVDESYHGLSHHGMNEEKLRQLAIVEQGMINEWGGFLRRLKADSMLDETMVLMTSNLGNASSHDNKNMPVLFAGGGFKHGQHLAFDQKNNYPLPNLYLSTLHRLGLQEEAFATSTGGMDGLA</sequence>
<dbReference type="EMBL" id="BAABIA010000001">
    <property type="protein sequence ID" value="GAA5134189.1"/>
    <property type="molecule type" value="Genomic_DNA"/>
</dbReference>
<organism evidence="2 3">
    <name type="scientific">Prosthecobacter algae</name>
    <dbReference type="NCBI Taxonomy" id="1144682"/>
    <lineage>
        <taxon>Bacteria</taxon>
        <taxon>Pseudomonadati</taxon>
        <taxon>Verrucomicrobiota</taxon>
        <taxon>Verrucomicrobiia</taxon>
        <taxon>Verrucomicrobiales</taxon>
        <taxon>Verrucomicrobiaceae</taxon>
        <taxon>Prosthecobacter</taxon>
    </lineage>
</organism>
<dbReference type="Pfam" id="PF07586">
    <property type="entry name" value="HXXSHH"/>
    <property type="match status" value="1"/>
</dbReference>
<reference evidence="3" key="1">
    <citation type="journal article" date="2019" name="Int. J. Syst. Evol. Microbiol.">
        <title>The Global Catalogue of Microorganisms (GCM) 10K type strain sequencing project: providing services to taxonomists for standard genome sequencing and annotation.</title>
        <authorList>
            <consortium name="The Broad Institute Genomics Platform"/>
            <consortium name="The Broad Institute Genome Sequencing Center for Infectious Disease"/>
            <person name="Wu L."/>
            <person name="Ma J."/>
        </authorList>
    </citation>
    <scope>NUCLEOTIDE SEQUENCE [LARGE SCALE GENOMIC DNA]</scope>
    <source>
        <strain evidence="3">JCM 18053</strain>
    </source>
</reference>
<dbReference type="InterPro" id="IPR006311">
    <property type="entry name" value="TAT_signal"/>
</dbReference>
<proteinExistence type="predicted"/>
<dbReference type="InterPro" id="IPR011447">
    <property type="entry name" value="DUF1552"/>
</dbReference>
<keyword evidence="3" id="KW-1185">Reference proteome</keyword>